<evidence type="ECO:0000259" key="13">
    <source>
        <dbReference type="Pfam" id="PF07715"/>
    </source>
</evidence>
<dbReference type="EMBL" id="WVHT01000006">
    <property type="protein sequence ID" value="MXV51958.1"/>
    <property type="molecule type" value="Genomic_DNA"/>
</dbReference>
<keyword evidence="15" id="KW-1185">Reference proteome</keyword>
<protein>
    <submittedName>
        <fullName evidence="14">TonB-dependent receptor</fullName>
    </submittedName>
</protein>
<comment type="caution">
    <text evidence="14">The sequence shown here is derived from an EMBL/GenBank/DDBJ whole genome shotgun (WGS) entry which is preliminary data.</text>
</comment>
<evidence type="ECO:0000256" key="8">
    <source>
        <dbReference type="ARBA" id="ARBA00023170"/>
    </source>
</evidence>
<accession>A0A7K1YD31</accession>
<dbReference type="InterPro" id="IPR039426">
    <property type="entry name" value="TonB-dep_rcpt-like"/>
</dbReference>
<keyword evidence="5" id="KW-0732">Signal</keyword>
<dbReference type="PROSITE" id="PS52016">
    <property type="entry name" value="TONB_DEPENDENT_REC_3"/>
    <property type="match status" value="1"/>
</dbReference>
<evidence type="ECO:0000256" key="5">
    <source>
        <dbReference type="ARBA" id="ARBA00022729"/>
    </source>
</evidence>
<feature type="domain" description="TonB-dependent receptor-like beta-barrel" evidence="12">
    <location>
        <begin position="368"/>
        <end position="767"/>
    </location>
</feature>
<dbReference type="Gene3D" id="2.40.170.20">
    <property type="entry name" value="TonB-dependent receptor, beta-barrel domain"/>
    <property type="match status" value="1"/>
</dbReference>
<dbReference type="GO" id="GO:0044718">
    <property type="term" value="P:siderophore transmembrane transport"/>
    <property type="evidence" value="ECO:0007669"/>
    <property type="project" value="TreeGrafter"/>
</dbReference>
<dbReference type="PANTHER" id="PTHR30069:SF29">
    <property type="entry name" value="HEMOGLOBIN AND HEMOGLOBIN-HAPTOGLOBIN-BINDING PROTEIN 1-RELATED"/>
    <property type="match status" value="1"/>
</dbReference>
<evidence type="ECO:0000256" key="7">
    <source>
        <dbReference type="ARBA" id="ARBA00023136"/>
    </source>
</evidence>
<dbReference type="PANTHER" id="PTHR30069">
    <property type="entry name" value="TONB-DEPENDENT OUTER MEMBRANE RECEPTOR"/>
    <property type="match status" value="1"/>
</dbReference>
<dbReference type="SUPFAM" id="SSF49452">
    <property type="entry name" value="Starch-binding domain-like"/>
    <property type="match status" value="1"/>
</dbReference>
<evidence type="ECO:0000256" key="10">
    <source>
        <dbReference type="PROSITE-ProRule" id="PRU01360"/>
    </source>
</evidence>
<comment type="subcellular location">
    <subcellularLocation>
        <location evidence="1 10">Cell outer membrane</location>
        <topology evidence="1 10">Multi-pass membrane protein</topology>
    </subcellularLocation>
</comment>
<evidence type="ECO:0000256" key="11">
    <source>
        <dbReference type="RuleBase" id="RU003357"/>
    </source>
</evidence>
<dbReference type="GO" id="GO:0015344">
    <property type="term" value="F:siderophore uptake transmembrane transporter activity"/>
    <property type="evidence" value="ECO:0007669"/>
    <property type="project" value="TreeGrafter"/>
</dbReference>
<evidence type="ECO:0000256" key="4">
    <source>
        <dbReference type="ARBA" id="ARBA00022692"/>
    </source>
</evidence>
<dbReference type="Pfam" id="PF13715">
    <property type="entry name" value="CarbopepD_reg_2"/>
    <property type="match status" value="1"/>
</dbReference>
<dbReference type="InterPro" id="IPR013784">
    <property type="entry name" value="Carb-bd-like_fold"/>
</dbReference>
<dbReference type="Proteomes" id="UP000466586">
    <property type="component" value="Unassembled WGS sequence"/>
</dbReference>
<name>A0A7K1YD31_9SPHI</name>
<dbReference type="Pfam" id="PF00593">
    <property type="entry name" value="TonB_dep_Rec_b-barrel"/>
    <property type="match status" value="1"/>
</dbReference>
<dbReference type="GO" id="GO:0030246">
    <property type="term" value="F:carbohydrate binding"/>
    <property type="evidence" value="ECO:0007669"/>
    <property type="project" value="InterPro"/>
</dbReference>
<feature type="domain" description="TonB-dependent receptor plug" evidence="13">
    <location>
        <begin position="126"/>
        <end position="229"/>
    </location>
</feature>
<keyword evidence="8 14" id="KW-0675">Receptor</keyword>
<organism evidence="14 15">
    <name type="scientific">Hufsiella arboris</name>
    <dbReference type="NCBI Taxonomy" id="2695275"/>
    <lineage>
        <taxon>Bacteria</taxon>
        <taxon>Pseudomonadati</taxon>
        <taxon>Bacteroidota</taxon>
        <taxon>Sphingobacteriia</taxon>
        <taxon>Sphingobacteriales</taxon>
        <taxon>Sphingobacteriaceae</taxon>
        <taxon>Hufsiella</taxon>
    </lineage>
</organism>
<reference evidence="14 15" key="1">
    <citation type="submission" date="2019-11" db="EMBL/GenBank/DDBJ databases">
        <title>Pedobacter sp. HMF7647 Genome sequencing and assembly.</title>
        <authorList>
            <person name="Kang H."/>
            <person name="Kim H."/>
            <person name="Joh K."/>
        </authorList>
    </citation>
    <scope>NUCLEOTIDE SEQUENCE [LARGE SCALE GENOMIC DNA]</scope>
    <source>
        <strain evidence="14 15">HMF7647</strain>
    </source>
</reference>
<keyword evidence="6 11" id="KW-0798">TonB box</keyword>
<evidence type="ECO:0000256" key="9">
    <source>
        <dbReference type="ARBA" id="ARBA00023237"/>
    </source>
</evidence>
<keyword evidence="7 10" id="KW-0472">Membrane</keyword>
<dbReference type="RefSeq" id="WP_160845143.1">
    <property type="nucleotide sequence ID" value="NZ_WVHT01000006.1"/>
</dbReference>
<dbReference type="Gene3D" id="2.170.130.10">
    <property type="entry name" value="TonB-dependent receptor, plug domain"/>
    <property type="match status" value="1"/>
</dbReference>
<keyword evidence="2 10" id="KW-0813">Transport</keyword>
<evidence type="ECO:0000313" key="14">
    <source>
        <dbReference type="EMBL" id="MXV51958.1"/>
    </source>
</evidence>
<evidence type="ECO:0000256" key="2">
    <source>
        <dbReference type="ARBA" id="ARBA00022448"/>
    </source>
</evidence>
<evidence type="ECO:0000259" key="12">
    <source>
        <dbReference type="Pfam" id="PF00593"/>
    </source>
</evidence>
<dbReference type="InterPro" id="IPR037066">
    <property type="entry name" value="Plug_dom_sf"/>
</dbReference>
<evidence type="ECO:0000256" key="3">
    <source>
        <dbReference type="ARBA" id="ARBA00022452"/>
    </source>
</evidence>
<gene>
    <name evidence="14" type="ORF">GS399_13325</name>
</gene>
<sequence length="796" mass="88814">MGTKGFKTLSLFILILTITFRAKSQTSIPSVSGIVKDSKSQPVSAVVIYLKGTGYKTETDAAGNFKINAPAGKYKLSISRLGFIEQTQNIELSAGNTLLLQDIILLDKGDMQEVRITRKTKSTEAKEQAYNLNVLDTKKLYNSASDLNRALNQTSGVRVREDGGVGSNFSFSLNGFSGRQVKFFLDGIPIDNFGQSLTLNNFPVNMSERIEVYKGVVPVTLGADALGGAVNIITRSNPNFLDISYGYGSFGTQKASVNHAYTNTKTGFTVRTNAFYNYSDNDYKVKVQPIDLQSGQKETEQEVNRFHDGYQSIGAQVEAGLSGKSYADKLLVGLIASGNDKDIQTGVTMDQVFGARTSNSSSLIPTLKYKKADLFIRGLDLGVYGAYNMTRNTFVDTTRLKYNWLGQTVPSSTAELSRSQLKNKDNEALATANLTYNLNQNHALSLNYVLTDFNRKSSDVENPDNITFLYPQKLSKQIGGLAWQTKYERFTATVFGKLYILNGRSFEQVSNGTGVAGYRESSTSTSDFGYGAAGAYFIRPQFQVKASYEHTYRLPEAVELLGDGLYTRRNSELKPESSNNINLGAVYSLNLSSAHKFDFEANYIFRNSHDFIRLDQAQTQPIDRQYINIGDVRTNGIEGEIRYSWRNNLHTAINLSYQNIIDKQKTFTSTNFQGTITSPNLGYGYRIPNTPYLFGNADLGYLFSEAGGRRNALDITYSLNFTQKYYLTPNQLGLNNKDDIPTQFAHNITANYTLQDGRYNVSLECRNFTNSDLFDNYLLQKPGRSFFLKLRYFISK</sequence>
<keyword evidence="9 10" id="KW-0998">Cell outer membrane</keyword>
<proteinExistence type="inferred from homology"/>
<dbReference type="AlphaFoldDB" id="A0A7K1YD31"/>
<dbReference type="InterPro" id="IPR012910">
    <property type="entry name" value="Plug_dom"/>
</dbReference>
<keyword evidence="4 10" id="KW-0812">Transmembrane</keyword>
<evidence type="ECO:0000256" key="6">
    <source>
        <dbReference type="ARBA" id="ARBA00023077"/>
    </source>
</evidence>
<dbReference type="Pfam" id="PF07715">
    <property type="entry name" value="Plug"/>
    <property type="match status" value="1"/>
</dbReference>
<dbReference type="InterPro" id="IPR000531">
    <property type="entry name" value="Beta-barrel_TonB"/>
</dbReference>
<dbReference type="InterPro" id="IPR036942">
    <property type="entry name" value="Beta-barrel_TonB_sf"/>
</dbReference>
<dbReference type="Gene3D" id="2.60.40.1120">
    <property type="entry name" value="Carboxypeptidase-like, regulatory domain"/>
    <property type="match status" value="1"/>
</dbReference>
<dbReference type="GO" id="GO:0009279">
    <property type="term" value="C:cell outer membrane"/>
    <property type="evidence" value="ECO:0007669"/>
    <property type="project" value="UniProtKB-SubCell"/>
</dbReference>
<comment type="similarity">
    <text evidence="10 11">Belongs to the TonB-dependent receptor family.</text>
</comment>
<dbReference type="SUPFAM" id="SSF56935">
    <property type="entry name" value="Porins"/>
    <property type="match status" value="1"/>
</dbReference>
<keyword evidence="3 10" id="KW-1134">Transmembrane beta strand</keyword>
<evidence type="ECO:0000313" key="15">
    <source>
        <dbReference type="Proteomes" id="UP000466586"/>
    </source>
</evidence>
<evidence type="ECO:0000256" key="1">
    <source>
        <dbReference type="ARBA" id="ARBA00004571"/>
    </source>
</evidence>